<keyword evidence="1" id="KW-0813">Transport</keyword>
<dbReference type="Proteomes" id="UP000092993">
    <property type="component" value="Unassembled WGS sequence"/>
</dbReference>
<evidence type="ECO:0000259" key="2">
    <source>
        <dbReference type="Pfam" id="PF08718"/>
    </source>
</evidence>
<dbReference type="GO" id="GO:1902387">
    <property type="term" value="F:ceramide 1-phosphate binding"/>
    <property type="evidence" value="ECO:0007669"/>
    <property type="project" value="TreeGrafter"/>
</dbReference>
<dbReference type="PANTHER" id="PTHR10219">
    <property type="entry name" value="GLYCOLIPID TRANSFER PROTEIN-RELATED"/>
    <property type="match status" value="1"/>
</dbReference>
<dbReference type="OrthoDB" id="205255at2759"/>
<keyword evidence="4" id="KW-1185">Reference proteome</keyword>
<evidence type="ECO:0000313" key="3">
    <source>
        <dbReference type="EMBL" id="OBZ73751.1"/>
    </source>
</evidence>
<proteinExistence type="predicted"/>
<dbReference type="EMBL" id="LUGG01000006">
    <property type="protein sequence ID" value="OBZ73751.1"/>
    <property type="molecule type" value="Genomic_DNA"/>
</dbReference>
<dbReference type="InterPro" id="IPR014830">
    <property type="entry name" value="Glycolipid_transfer_prot_dom"/>
</dbReference>
<gene>
    <name evidence="3" type="primary">PLEKHA8P1</name>
    <name evidence="3" type="ORF">A0H81_06216</name>
</gene>
<dbReference type="AlphaFoldDB" id="A0A1C7MA40"/>
<dbReference type="PANTHER" id="PTHR10219:SF25">
    <property type="entry name" value="PLECKSTRIN HOMOLOGY DOMAIN-CONTAINING FAMILY A MEMBER 8"/>
    <property type="match status" value="1"/>
</dbReference>
<dbReference type="GO" id="GO:0016020">
    <property type="term" value="C:membrane"/>
    <property type="evidence" value="ECO:0007669"/>
    <property type="project" value="TreeGrafter"/>
</dbReference>
<dbReference type="FunFam" id="1.10.3520.10:FF:000001">
    <property type="entry name" value="Pleckstrin domain-containing family A member 8"/>
    <property type="match status" value="1"/>
</dbReference>
<dbReference type="SUPFAM" id="SSF110004">
    <property type="entry name" value="Glycolipid transfer protein, GLTP"/>
    <property type="match status" value="1"/>
</dbReference>
<dbReference type="GO" id="GO:1902388">
    <property type="term" value="F:ceramide 1-phosphate transfer activity"/>
    <property type="evidence" value="ECO:0007669"/>
    <property type="project" value="TreeGrafter"/>
</dbReference>
<comment type="caution">
    <text evidence="3">The sequence shown here is derived from an EMBL/GenBank/DDBJ whole genome shotgun (WGS) entry which is preliminary data.</text>
</comment>
<name>A0A1C7MA40_GRIFR</name>
<dbReference type="STRING" id="5627.A0A1C7MA40"/>
<sequence length="228" mass="25911">MPSRSATEIAETADLDFFLSLYDLFSLRHNDMAPYFETAKSFANVPITEDGVETEAFLLASTDFVNMFDLLGIGVFSFVQTDLRNNLGGVRNRYEATSSESTTLEKFIRHDAQGGDRYGTACLVRLLRGLLFACDALRNMQNDKSCELHVCFKRSYDANLRHHHTFIVRSVVSVAIRAVPHRRDFYNRITQGGSHEKFDDELTKWLAGLDAIVSHMKVFLEEGHYGRI</sequence>
<dbReference type="Gene3D" id="1.10.3520.10">
    <property type="entry name" value="Glycolipid transfer protein"/>
    <property type="match status" value="1"/>
</dbReference>
<accession>A0A1C7MA40</accession>
<evidence type="ECO:0000256" key="1">
    <source>
        <dbReference type="ARBA" id="ARBA00022448"/>
    </source>
</evidence>
<evidence type="ECO:0000313" key="4">
    <source>
        <dbReference type="Proteomes" id="UP000092993"/>
    </source>
</evidence>
<feature type="domain" description="Glycolipid transfer protein" evidence="2">
    <location>
        <begin position="52"/>
        <end position="190"/>
    </location>
</feature>
<dbReference type="OMA" id="FTCQALQ"/>
<organism evidence="3 4">
    <name type="scientific">Grifola frondosa</name>
    <name type="common">Maitake</name>
    <name type="synonym">Polyporus frondosus</name>
    <dbReference type="NCBI Taxonomy" id="5627"/>
    <lineage>
        <taxon>Eukaryota</taxon>
        <taxon>Fungi</taxon>
        <taxon>Dikarya</taxon>
        <taxon>Basidiomycota</taxon>
        <taxon>Agaricomycotina</taxon>
        <taxon>Agaricomycetes</taxon>
        <taxon>Polyporales</taxon>
        <taxon>Grifolaceae</taxon>
        <taxon>Grifola</taxon>
    </lineage>
</organism>
<dbReference type="InterPro" id="IPR036497">
    <property type="entry name" value="GLTP_sf"/>
</dbReference>
<dbReference type="Pfam" id="PF08718">
    <property type="entry name" value="GLTP"/>
    <property type="match status" value="1"/>
</dbReference>
<dbReference type="GO" id="GO:0005829">
    <property type="term" value="C:cytosol"/>
    <property type="evidence" value="ECO:0007669"/>
    <property type="project" value="TreeGrafter"/>
</dbReference>
<protein>
    <recommendedName>
        <fullName evidence="2">Glycolipid transfer protein domain-containing protein</fullName>
    </recommendedName>
</protein>
<reference evidence="3 4" key="1">
    <citation type="submission" date="2016-03" db="EMBL/GenBank/DDBJ databases">
        <title>Whole genome sequencing of Grifola frondosa 9006-11.</title>
        <authorList>
            <person name="Min B."/>
            <person name="Park H."/>
            <person name="Kim J.-G."/>
            <person name="Cho H."/>
            <person name="Oh Y.-L."/>
            <person name="Kong W.-S."/>
            <person name="Choi I.-G."/>
        </authorList>
    </citation>
    <scope>NUCLEOTIDE SEQUENCE [LARGE SCALE GENOMIC DNA]</scope>
    <source>
        <strain evidence="3 4">9006-11</strain>
    </source>
</reference>